<dbReference type="OrthoDB" id="9809288at2"/>
<dbReference type="Proteomes" id="UP000184171">
    <property type="component" value="Unassembled WGS sequence"/>
</dbReference>
<dbReference type="SUPFAM" id="SSF55469">
    <property type="entry name" value="FMN-dependent nitroreductase-like"/>
    <property type="match status" value="1"/>
</dbReference>
<feature type="domain" description="Nitroreductase" evidence="6">
    <location>
        <begin position="5"/>
        <end position="60"/>
    </location>
</feature>
<dbReference type="AlphaFoldDB" id="A0A1M6FJB5"/>
<comment type="cofactor">
    <cofactor evidence="1">
        <name>FMN</name>
        <dbReference type="ChEBI" id="CHEBI:58210"/>
    </cofactor>
</comment>
<evidence type="ECO:0000256" key="1">
    <source>
        <dbReference type="ARBA" id="ARBA00001917"/>
    </source>
</evidence>
<keyword evidence="5" id="KW-0560">Oxidoreductase</keyword>
<feature type="domain" description="Nitroreductase" evidence="6">
    <location>
        <begin position="63"/>
        <end position="149"/>
    </location>
</feature>
<dbReference type="InterPro" id="IPR000415">
    <property type="entry name" value="Nitroreductase-like"/>
</dbReference>
<evidence type="ECO:0000256" key="2">
    <source>
        <dbReference type="ARBA" id="ARBA00007118"/>
    </source>
</evidence>
<dbReference type="Gene3D" id="3.40.109.10">
    <property type="entry name" value="NADH Oxidase"/>
    <property type="match status" value="1"/>
</dbReference>
<keyword evidence="8" id="KW-1185">Reference proteome</keyword>
<evidence type="ECO:0000256" key="4">
    <source>
        <dbReference type="ARBA" id="ARBA00022643"/>
    </source>
</evidence>
<proteinExistence type="inferred from homology"/>
<dbReference type="Pfam" id="PF00881">
    <property type="entry name" value="Nitroreductase"/>
    <property type="match status" value="2"/>
</dbReference>
<gene>
    <name evidence="7" type="ORF">SAMN02745165_01308</name>
</gene>
<evidence type="ECO:0000256" key="3">
    <source>
        <dbReference type="ARBA" id="ARBA00022630"/>
    </source>
</evidence>
<dbReference type="STRING" id="1122189.SAMN02745165_01308"/>
<evidence type="ECO:0000313" key="8">
    <source>
        <dbReference type="Proteomes" id="UP000184171"/>
    </source>
</evidence>
<protein>
    <submittedName>
        <fullName evidence="7">Nitroreductase</fullName>
    </submittedName>
</protein>
<name>A0A1M6FJB5_MALRU</name>
<dbReference type="GO" id="GO:0016491">
    <property type="term" value="F:oxidoreductase activity"/>
    <property type="evidence" value="ECO:0007669"/>
    <property type="project" value="UniProtKB-KW"/>
</dbReference>
<comment type="similarity">
    <text evidence="2">Belongs to the nitroreductase family.</text>
</comment>
<sequence>MLTLLRQRRSIRKFTEKKIEAEKVDQLCEAILRAPTSRNFQPCEFVFVDEPGLLQKLATAKAHGTAFLQSATLAIVIAADPQKSDVWVEDCSIAAFTVQLAAEELGLKSCWAQLRLRPHKGEASASEYVRKLVDLPDGFEAPMVIGIGYPDEEKAGHSRESLPDVKIHRNSYRAN</sequence>
<dbReference type="CDD" id="cd02151">
    <property type="entry name" value="nitroreductase"/>
    <property type="match status" value="1"/>
</dbReference>
<keyword evidence="4" id="KW-0288">FMN</keyword>
<dbReference type="PANTHER" id="PTHR43673">
    <property type="entry name" value="NAD(P)H NITROREDUCTASE YDGI-RELATED"/>
    <property type="match status" value="1"/>
</dbReference>
<dbReference type="PANTHER" id="PTHR43673:SF2">
    <property type="entry name" value="NITROREDUCTASE"/>
    <property type="match status" value="1"/>
</dbReference>
<evidence type="ECO:0000259" key="6">
    <source>
        <dbReference type="Pfam" id="PF00881"/>
    </source>
</evidence>
<organism evidence="7 8">
    <name type="scientific">Malonomonas rubra DSM 5091</name>
    <dbReference type="NCBI Taxonomy" id="1122189"/>
    <lineage>
        <taxon>Bacteria</taxon>
        <taxon>Pseudomonadati</taxon>
        <taxon>Thermodesulfobacteriota</taxon>
        <taxon>Desulfuromonadia</taxon>
        <taxon>Desulfuromonadales</taxon>
        <taxon>Geopsychrobacteraceae</taxon>
        <taxon>Malonomonas</taxon>
    </lineage>
</organism>
<keyword evidence="3" id="KW-0285">Flavoprotein</keyword>
<dbReference type="InterPro" id="IPR029479">
    <property type="entry name" value="Nitroreductase"/>
</dbReference>
<dbReference type="EMBL" id="FQZT01000003">
    <property type="protein sequence ID" value="SHI97736.1"/>
    <property type="molecule type" value="Genomic_DNA"/>
</dbReference>
<evidence type="ECO:0000313" key="7">
    <source>
        <dbReference type="EMBL" id="SHI97736.1"/>
    </source>
</evidence>
<dbReference type="RefSeq" id="WP_072906960.1">
    <property type="nucleotide sequence ID" value="NZ_FQZT01000003.1"/>
</dbReference>
<reference evidence="7 8" key="1">
    <citation type="submission" date="2016-11" db="EMBL/GenBank/DDBJ databases">
        <authorList>
            <person name="Jaros S."/>
            <person name="Januszkiewicz K."/>
            <person name="Wedrychowicz H."/>
        </authorList>
    </citation>
    <scope>NUCLEOTIDE SEQUENCE [LARGE SCALE GENOMIC DNA]</scope>
    <source>
        <strain evidence="7 8">DSM 5091</strain>
    </source>
</reference>
<evidence type="ECO:0000256" key="5">
    <source>
        <dbReference type="ARBA" id="ARBA00023002"/>
    </source>
</evidence>
<accession>A0A1M6FJB5</accession>